<keyword evidence="1" id="KW-0732">Signal</keyword>
<evidence type="ECO:0000313" key="2">
    <source>
        <dbReference type="EMBL" id="KAF9514719.1"/>
    </source>
</evidence>
<dbReference type="Proteomes" id="UP000886523">
    <property type="component" value="Unassembled WGS sequence"/>
</dbReference>
<organism evidence="2 3">
    <name type="scientific">Hydnum rufescens UP504</name>
    <dbReference type="NCBI Taxonomy" id="1448309"/>
    <lineage>
        <taxon>Eukaryota</taxon>
        <taxon>Fungi</taxon>
        <taxon>Dikarya</taxon>
        <taxon>Basidiomycota</taxon>
        <taxon>Agaricomycotina</taxon>
        <taxon>Agaricomycetes</taxon>
        <taxon>Cantharellales</taxon>
        <taxon>Hydnaceae</taxon>
        <taxon>Hydnum</taxon>
    </lineage>
</organism>
<gene>
    <name evidence="2" type="ORF">BS47DRAFT_1392153</name>
</gene>
<evidence type="ECO:0000313" key="3">
    <source>
        <dbReference type="Proteomes" id="UP000886523"/>
    </source>
</evidence>
<proteinExistence type="predicted"/>
<dbReference type="EMBL" id="MU128957">
    <property type="protein sequence ID" value="KAF9514719.1"/>
    <property type="molecule type" value="Genomic_DNA"/>
</dbReference>
<evidence type="ECO:0000256" key="1">
    <source>
        <dbReference type="SAM" id="SignalP"/>
    </source>
</evidence>
<dbReference type="AlphaFoldDB" id="A0A9P6DXC9"/>
<name>A0A9P6DXC9_9AGAM</name>
<reference evidence="2" key="1">
    <citation type="journal article" date="2020" name="Nat. Commun.">
        <title>Large-scale genome sequencing of mycorrhizal fungi provides insights into the early evolution of symbiotic traits.</title>
        <authorList>
            <person name="Miyauchi S."/>
            <person name="Kiss E."/>
            <person name="Kuo A."/>
            <person name="Drula E."/>
            <person name="Kohler A."/>
            <person name="Sanchez-Garcia M."/>
            <person name="Morin E."/>
            <person name="Andreopoulos B."/>
            <person name="Barry K.W."/>
            <person name="Bonito G."/>
            <person name="Buee M."/>
            <person name="Carver A."/>
            <person name="Chen C."/>
            <person name="Cichocki N."/>
            <person name="Clum A."/>
            <person name="Culley D."/>
            <person name="Crous P.W."/>
            <person name="Fauchery L."/>
            <person name="Girlanda M."/>
            <person name="Hayes R.D."/>
            <person name="Keri Z."/>
            <person name="LaButti K."/>
            <person name="Lipzen A."/>
            <person name="Lombard V."/>
            <person name="Magnuson J."/>
            <person name="Maillard F."/>
            <person name="Murat C."/>
            <person name="Nolan M."/>
            <person name="Ohm R.A."/>
            <person name="Pangilinan J."/>
            <person name="Pereira M.F."/>
            <person name="Perotto S."/>
            <person name="Peter M."/>
            <person name="Pfister S."/>
            <person name="Riley R."/>
            <person name="Sitrit Y."/>
            <person name="Stielow J.B."/>
            <person name="Szollosi G."/>
            <person name="Zifcakova L."/>
            <person name="Stursova M."/>
            <person name="Spatafora J.W."/>
            <person name="Tedersoo L."/>
            <person name="Vaario L.M."/>
            <person name="Yamada A."/>
            <person name="Yan M."/>
            <person name="Wang P."/>
            <person name="Xu J."/>
            <person name="Bruns T."/>
            <person name="Baldrian P."/>
            <person name="Vilgalys R."/>
            <person name="Dunand C."/>
            <person name="Henrissat B."/>
            <person name="Grigoriev I.V."/>
            <person name="Hibbett D."/>
            <person name="Nagy L.G."/>
            <person name="Martin F.M."/>
        </authorList>
    </citation>
    <scope>NUCLEOTIDE SEQUENCE</scope>
    <source>
        <strain evidence="2">UP504</strain>
    </source>
</reference>
<sequence length="99" mass="10877">MPSSLFVHILLCSSCIVVRRLDLFYGLGLPHRLSSGYLTGFALSSISIWIPLDPPLWRLLVIAYACAENLNASAAQDCKSFFNVSLIGDTDVRESTEQA</sequence>
<accession>A0A9P6DXC9</accession>
<feature type="chain" id="PRO_5040219651" evidence="1">
    <location>
        <begin position="21"/>
        <end position="99"/>
    </location>
</feature>
<comment type="caution">
    <text evidence="2">The sequence shown here is derived from an EMBL/GenBank/DDBJ whole genome shotgun (WGS) entry which is preliminary data.</text>
</comment>
<feature type="signal peptide" evidence="1">
    <location>
        <begin position="1"/>
        <end position="20"/>
    </location>
</feature>
<protein>
    <submittedName>
        <fullName evidence="2">Uncharacterized protein</fullName>
    </submittedName>
</protein>
<keyword evidence="3" id="KW-1185">Reference proteome</keyword>